<name>A0A1Q9F011_SYMMI</name>
<comment type="caution">
    <text evidence="3">The sequence shown here is derived from an EMBL/GenBank/DDBJ whole genome shotgun (WGS) entry which is preliminary data.</text>
</comment>
<keyword evidence="4" id="KW-1185">Reference proteome</keyword>
<evidence type="ECO:0000313" key="3">
    <source>
        <dbReference type="EMBL" id="OLQ13005.1"/>
    </source>
</evidence>
<evidence type="ECO:0000256" key="2">
    <source>
        <dbReference type="SAM" id="MobiDB-lite"/>
    </source>
</evidence>
<dbReference type="OrthoDB" id="10500976at2759"/>
<sequence length="340" mass="36979">MPTDAVCNEQHRPINEGTQPRAVQTYLRAGHDSSPGRQDCATTTKTILVFIGAVQMLSGESLPVHSAATSALPEVEDSEADYVDKVPALNTMITILDKQEEEDKDFERFKPYLPELGEKAPRSIVPVAKAASHRAARGGRVEQLQLMNVGMAEEERRLKEERRNLLRDLRRRRYLLQEGQRALGVNLSTTNISKAPPRPLPASAGQAYKAPPSALRLSPGSLGGPVNGLLFPGMDSAEPSPEPELCFPRPPPAEPAPAAAKPPRAKPPASQARPAKTAPSVAPRAQEEADRLRRAAEQAERLERLKERRMQKEKAKAVEAVRAGKGATWGPLGQHLGKSL</sequence>
<feature type="coiled-coil region" evidence="1">
    <location>
        <begin position="141"/>
        <end position="172"/>
    </location>
</feature>
<reference evidence="3 4" key="1">
    <citation type="submission" date="2016-02" db="EMBL/GenBank/DDBJ databases">
        <title>Genome analysis of coral dinoflagellate symbionts highlights evolutionary adaptations to a symbiotic lifestyle.</title>
        <authorList>
            <person name="Aranda M."/>
            <person name="Li Y."/>
            <person name="Liew Y.J."/>
            <person name="Baumgarten S."/>
            <person name="Simakov O."/>
            <person name="Wilson M."/>
            <person name="Piel J."/>
            <person name="Ashoor H."/>
            <person name="Bougouffa S."/>
            <person name="Bajic V.B."/>
            <person name="Ryu T."/>
            <person name="Ravasi T."/>
            <person name="Bayer T."/>
            <person name="Micklem G."/>
            <person name="Kim H."/>
            <person name="Bhak J."/>
            <person name="Lajeunesse T.C."/>
            <person name="Voolstra C.R."/>
        </authorList>
    </citation>
    <scope>NUCLEOTIDE SEQUENCE [LARGE SCALE GENOMIC DNA]</scope>
    <source>
        <strain evidence="3 4">CCMP2467</strain>
    </source>
</reference>
<dbReference type="OMA" id="HRPINEG"/>
<feature type="compositionally biased region" description="Low complexity" evidence="2">
    <location>
        <begin position="256"/>
        <end position="276"/>
    </location>
</feature>
<dbReference type="EMBL" id="LSRX01000034">
    <property type="protein sequence ID" value="OLQ13005.1"/>
    <property type="molecule type" value="Genomic_DNA"/>
</dbReference>
<feature type="region of interest" description="Disordered" evidence="2">
    <location>
        <begin position="190"/>
        <end position="322"/>
    </location>
</feature>
<keyword evidence="1" id="KW-0175">Coiled coil</keyword>
<evidence type="ECO:0000256" key="1">
    <source>
        <dbReference type="SAM" id="Coils"/>
    </source>
</evidence>
<dbReference type="AlphaFoldDB" id="A0A1Q9F011"/>
<feature type="compositionally biased region" description="Basic and acidic residues" evidence="2">
    <location>
        <begin position="285"/>
        <end position="319"/>
    </location>
</feature>
<protein>
    <submittedName>
        <fullName evidence="3">Uncharacterized protein</fullName>
    </submittedName>
</protein>
<accession>A0A1Q9F011</accession>
<proteinExistence type="predicted"/>
<evidence type="ECO:0000313" key="4">
    <source>
        <dbReference type="Proteomes" id="UP000186817"/>
    </source>
</evidence>
<gene>
    <name evidence="3" type="ORF">AK812_SmicGene2988</name>
</gene>
<dbReference type="Proteomes" id="UP000186817">
    <property type="component" value="Unassembled WGS sequence"/>
</dbReference>
<organism evidence="3 4">
    <name type="scientific">Symbiodinium microadriaticum</name>
    <name type="common">Dinoflagellate</name>
    <name type="synonym">Zooxanthella microadriatica</name>
    <dbReference type="NCBI Taxonomy" id="2951"/>
    <lineage>
        <taxon>Eukaryota</taxon>
        <taxon>Sar</taxon>
        <taxon>Alveolata</taxon>
        <taxon>Dinophyceae</taxon>
        <taxon>Suessiales</taxon>
        <taxon>Symbiodiniaceae</taxon>
        <taxon>Symbiodinium</taxon>
    </lineage>
</organism>